<feature type="non-terminal residue" evidence="3">
    <location>
        <position position="86"/>
    </location>
</feature>
<evidence type="ECO:0000313" key="4">
    <source>
        <dbReference type="Proteomes" id="UP000601435"/>
    </source>
</evidence>
<evidence type="ECO:0000256" key="1">
    <source>
        <dbReference type="PROSITE-ProRule" id="PRU01341"/>
    </source>
</evidence>
<proteinExistence type="predicted"/>
<sequence length="86" mass="9520">MKCRGDGKWFCNVRLPGLPSSCIILHLVRAKQKEVSLHPESTLGEITLECYNCGQRNVFLLGFIAAKSDSVVVLLCRICLSNNALK</sequence>
<dbReference type="Proteomes" id="UP000601435">
    <property type="component" value="Unassembled WGS sequence"/>
</dbReference>
<comment type="caution">
    <text evidence="1">Lacks conserved residue(s) required for the propagation of feature annotation.</text>
</comment>
<dbReference type="PROSITE" id="PS51997">
    <property type="entry name" value="UPF1_CH_RICH"/>
    <property type="match status" value="1"/>
</dbReference>
<evidence type="ECO:0000313" key="3">
    <source>
        <dbReference type="EMBL" id="CAE7824692.1"/>
    </source>
</evidence>
<dbReference type="EMBL" id="CAJNJA010047519">
    <property type="protein sequence ID" value="CAE7824692.1"/>
    <property type="molecule type" value="Genomic_DNA"/>
</dbReference>
<dbReference type="GO" id="GO:0003723">
    <property type="term" value="F:RNA binding"/>
    <property type="evidence" value="ECO:0007669"/>
    <property type="project" value="InterPro"/>
</dbReference>
<gene>
    <name evidence="3" type="primary">UPF1</name>
    <name evidence="3" type="ORF">SNEC2469_LOCUS24585</name>
</gene>
<dbReference type="Pfam" id="PF09416">
    <property type="entry name" value="UPF1_Zn_bind"/>
    <property type="match status" value="1"/>
</dbReference>
<dbReference type="GO" id="GO:0005737">
    <property type="term" value="C:cytoplasm"/>
    <property type="evidence" value="ECO:0007669"/>
    <property type="project" value="InterPro"/>
</dbReference>
<comment type="caution">
    <text evidence="3">The sequence shown here is derived from an EMBL/GenBank/DDBJ whole genome shotgun (WGS) entry which is preliminary data.</text>
</comment>
<accession>A0A812ZE50</accession>
<reference evidence="3" key="1">
    <citation type="submission" date="2021-02" db="EMBL/GenBank/DDBJ databases">
        <authorList>
            <person name="Dougan E. K."/>
            <person name="Rhodes N."/>
            <person name="Thang M."/>
            <person name="Chan C."/>
        </authorList>
    </citation>
    <scope>NUCLEOTIDE SEQUENCE</scope>
</reference>
<dbReference type="GO" id="GO:0003724">
    <property type="term" value="F:RNA helicase activity"/>
    <property type="evidence" value="ECO:0007669"/>
    <property type="project" value="InterPro"/>
</dbReference>
<dbReference type="OrthoDB" id="6513042at2759"/>
<dbReference type="AlphaFoldDB" id="A0A812ZE50"/>
<evidence type="ECO:0000259" key="2">
    <source>
        <dbReference type="PROSITE" id="PS51997"/>
    </source>
</evidence>
<organism evidence="3 4">
    <name type="scientific">Symbiodinium necroappetens</name>
    <dbReference type="NCBI Taxonomy" id="1628268"/>
    <lineage>
        <taxon>Eukaryota</taxon>
        <taxon>Sar</taxon>
        <taxon>Alveolata</taxon>
        <taxon>Dinophyceae</taxon>
        <taxon>Suessiales</taxon>
        <taxon>Symbiodiniaceae</taxon>
        <taxon>Symbiodinium</taxon>
    </lineage>
</organism>
<dbReference type="CDD" id="cd21400">
    <property type="entry name" value="ZBD_UPF1-like"/>
    <property type="match status" value="1"/>
</dbReference>
<feature type="domain" description="Upf1" evidence="2">
    <location>
        <begin position="1"/>
        <end position="86"/>
    </location>
</feature>
<dbReference type="GO" id="GO:0008270">
    <property type="term" value="F:zinc ion binding"/>
    <property type="evidence" value="ECO:0007669"/>
    <property type="project" value="InterPro"/>
</dbReference>
<keyword evidence="4" id="KW-1185">Reference proteome</keyword>
<dbReference type="GO" id="GO:0000184">
    <property type="term" value="P:nuclear-transcribed mRNA catabolic process, nonsense-mediated decay"/>
    <property type="evidence" value="ECO:0007669"/>
    <property type="project" value="InterPro"/>
</dbReference>
<name>A0A812ZE50_9DINO</name>
<dbReference type="InterPro" id="IPR018999">
    <property type="entry name" value="UPF1_CH/ZBD"/>
</dbReference>
<dbReference type="GO" id="GO:0005524">
    <property type="term" value="F:ATP binding"/>
    <property type="evidence" value="ECO:0007669"/>
    <property type="project" value="InterPro"/>
</dbReference>
<protein>
    <submittedName>
        <fullName evidence="3">UPF1 protein</fullName>
    </submittedName>
</protein>